<dbReference type="Pfam" id="PF14300">
    <property type="entry name" value="DMP19"/>
    <property type="match status" value="1"/>
</dbReference>
<sequence>MTDRLPCRACGRLILPATAARNDGLCMPCQGGYRQNIEDGKRFHAQRRRYLESPRALYWRALVKRVHDDGAGFAGLSPAEQTYFAVSVLSGEVHNGGFDQYFGNSSGDQYPAACAGLRELQAEEALALLERAATLLFGNGPVPGSQAERQLRMPTWAEDPERDCEAALDALDTRFYALADALDERLLAHARRHALFAQDETDEA</sequence>
<dbReference type="AlphaFoldDB" id="A0ABD7KAF5"/>
<dbReference type="Proteomes" id="UP000276985">
    <property type="component" value="Unassembled WGS sequence"/>
</dbReference>
<gene>
    <name evidence="2" type="ORF">DY940_03960</name>
</gene>
<evidence type="ECO:0000313" key="2">
    <source>
        <dbReference type="EMBL" id="RTS51966.1"/>
    </source>
</evidence>
<dbReference type="InterPro" id="IPR025402">
    <property type="entry name" value="DMP19_C"/>
</dbReference>
<evidence type="ECO:0000313" key="3">
    <source>
        <dbReference type="Proteomes" id="UP000276985"/>
    </source>
</evidence>
<accession>A0ABD7KAF5</accession>
<feature type="domain" description="DNA mimic protein DMP19 C-terminal" evidence="1">
    <location>
        <begin position="75"/>
        <end position="193"/>
    </location>
</feature>
<evidence type="ECO:0000259" key="1">
    <source>
        <dbReference type="Pfam" id="PF14300"/>
    </source>
</evidence>
<reference evidence="2 3" key="1">
    <citation type="submission" date="2018-12" db="EMBL/GenBank/DDBJ databases">
        <title>Pseudomonas aeruginosa Diversity Panel.</title>
        <authorList>
            <person name="Snesrud E."/>
            <person name="Mcgann P."/>
        </authorList>
    </citation>
    <scope>NUCLEOTIDE SEQUENCE [LARGE SCALE GENOMIC DNA]</scope>
    <source>
        <strain evidence="2 3">MRSN6241</strain>
    </source>
</reference>
<name>A0ABD7KAF5_PSEAI</name>
<comment type="caution">
    <text evidence="2">The sequence shown here is derived from an EMBL/GenBank/DDBJ whole genome shotgun (WGS) entry which is preliminary data.</text>
</comment>
<organism evidence="2 3">
    <name type="scientific">Pseudomonas aeruginosa</name>
    <dbReference type="NCBI Taxonomy" id="287"/>
    <lineage>
        <taxon>Bacteria</taxon>
        <taxon>Pseudomonadati</taxon>
        <taxon>Pseudomonadota</taxon>
        <taxon>Gammaproteobacteria</taxon>
        <taxon>Pseudomonadales</taxon>
        <taxon>Pseudomonadaceae</taxon>
        <taxon>Pseudomonas</taxon>
    </lineage>
</organism>
<dbReference type="Gene3D" id="1.20.1420.60">
    <property type="match status" value="1"/>
</dbReference>
<dbReference type="RefSeq" id="WP_003149654.1">
    <property type="nucleotide sequence ID" value="NZ_LFXS01000001.1"/>
</dbReference>
<protein>
    <submittedName>
        <fullName evidence="2">DUF4375 domain-containing protein</fullName>
    </submittedName>
</protein>
<proteinExistence type="predicted"/>
<dbReference type="EMBL" id="RXTL01000005">
    <property type="protein sequence ID" value="RTS51966.1"/>
    <property type="molecule type" value="Genomic_DNA"/>
</dbReference>